<name>A0A0D7ATC1_9AGAR</name>
<protein>
    <submittedName>
        <fullName evidence="2">Uncharacterized protein</fullName>
    </submittedName>
</protein>
<sequence>MSKVAAGPRIPVFATSPWGFLSPPPASTTALETRLVHSAIVEGALQIVDEKRKRAGMPSGEFDGSGVEHGMNLSSKSSDPTPKESSSSGQGGREGSVGHQKIEKP</sequence>
<accession>A0A0D7ATC1</accession>
<dbReference type="EMBL" id="KN881070">
    <property type="protein sequence ID" value="KIY61079.1"/>
    <property type="molecule type" value="Genomic_DNA"/>
</dbReference>
<organism evidence="2 3">
    <name type="scientific">Cylindrobasidium torrendii FP15055 ss-10</name>
    <dbReference type="NCBI Taxonomy" id="1314674"/>
    <lineage>
        <taxon>Eukaryota</taxon>
        <taxon>Fungi</taxon>
        <taxon>Dikarya</taxon>
        <taxon>Basidiomycota</taxon>
        <taxon>Agaricomycotina</taxon>
        <taxon>Agaricomycetes</taxon>
        <taxon>Agaricomycetidae</taxon>
        <taxon>Agaricales</taxon>
        <taxon>Marasmiineae</taxon>
        <taxon>Physalacriaceae</taxon>
        <taxon>Cylindrobasidium</taxon>
    </lineage>
</organism>
<dbReference type="Proteomes" id="UP000054007">
    <property type="component" value="Unassembled WGS sequence"/>
</dbReference>
<feature type="compositionally biased region" description="Low complexity" evidence="1">
    <location>
        <begin position="74"/>
        <end position="88"/>
    </location>
</feature>
<gene>
    <name evidence="2" type="ORF">CYLTODRAFT_248378</name>
</gene>
<reference evidence="2 3" key="1">
    <citation type="journal article" date="2015" name="Fungal Genet. Biol.">
        <title>Evolution of novel wood decay mechanisms in Agaricales revealed by the genome sequences of Fistulina hepatica and Cylindrobasidium torrendii.</title>
        <authorList>
            <person name="Floudas D."/>
            <person name="Held B.W."/>
            <person name="Riley R."/>
            <person name="Nagy L.G."/>
            <person name="Koehler G."/>
            <person name="Ransdell A.S."/>
            <person name="Younus H."/>
            <person name="Chow J."/>
            <person name="Chiniquy J."/>
            <person name="Lipzen A."/>
            <person name="Tritt A."/>
            <person name="Sun H."/>
            <person name="Haridas S."/>
            <person name="LaButti K."/>
            <person name="Ohm R.A."/>
            <person name="Kues U."/>
            <person name="Blanchette R.A."/>
            <person name="Grigoriev I.V."/>
            <person name="Minto R.E."/>
            <person name="Hibbett D.S."/>
        </authorList>
    </citation>
    <scope>NUCLEOTIDE SEQUENCE [LARGE SCALE GENOMIC DNA]</scope>
    <source>
        <strain evidence="2 3">FP15055 ss-10</strain>
    </source>
</reference>
<evidence type="ECO:0000256" key="1">
    <source>
        <dbReference type="SAM" id="MobiDB-lite"/>
    </source>
</evidence>
<proteinExistence type="predicted"/>
<evidence type="ECO:0000313" key="3">
    <source>
        <dbReference type="Proteomes" id="UP000054007"/>
    </source>
</evidence>
<keyword evidence="3" id="KW-1185">Reference proteome</keyword>
<feature type="region of interest" description="Disordered" evidence="1">
    <location>
        <begin position="49"/>
        <end position="105"/>
    </location>
</feature>
<dbReference type="AlphaFoldDB" id="A0A0D7ATC1"/>
<evidence type="ECO:0000313" key="2">
    <source>
        <dbReference type="EMBL" id="KIY61079.1"/>
    </source>
</evidence>